<proteinExistence type="predicted"/>
<feature type="compositionally biased region" description="Low complexity" evidence="1">
    <location>
        <begin position="77"/>
        <end position="88"/>
    </location>
</feature>
<evidence type="ECO:0000313" key="4">
    <source>
        <dbReference type="RefSeq" id="XP_022336044.1"/>
    </source>
</evidence>
<keyword evidence="2" id="KW-0812">Transmembrane</keyword>
<dbReference type="GeneID" id="111132517"/>
<keyword evidence="3" id="KW-1185">Reference proteome</keyword>
<evidence type="ECO:0000256" key="2">
    <source>
        <dbReference type="SAM" id="Phobius"/>
    </source>
</evidence>
<evidence type="ECO:0000256" key="1">
    <source>
        <dbReference type="SAM" id="MobiDB-lite"/>
    </source>
</evidence>
<dbReference type="InterPro" id="IPR008983">
    <property type="entry name" value="Tumour_necrosis_fac-like_dom"/>
</dbReference>
<sequence>MARERFEILNAYPEHPYMECMWSQRQSCRHTCSHALLSFAVCLLFVWNICLQLQLYANLDMLTRCSDIHEPLKGEMKNSNTKNSENTSFQGPSRLRRSARGLRGRVANLEEIVVSINAAIYKPVVHLTMSSAMNNSVLYSRVDNIGYCSSNIACLRWDSPREEYREAFHYVKDKYNMPVAIQVRSAGTYNVYAQLAINGNDQSLHYDPTNGYEVVLVRGQQDHVLTRGLVTQDGRGRRYNNTPNKPLDTVPVFGTFPFLCEDMVYVRLLDHSTVSYNNMASYFGMSRVNPTSALSGVDYSCDPPGKK</sequence>
<name>A0A8B8E8P2_CRAVI</name>
<dbReference type="KEGG" id="cvn:111132517"/>
<feature type="region of interest" description="Disordered" evidence="1">
    <location>
        <begin position="73"/>
        <end position="93"/>
    </location>
</feature>
<evidence type="ECO:0000313" key="3">
    <source>
        <dbReference type="Proteomes" id="UP000694844"/>
    </source>
</evidence>
<gene>
    <name evidence="4" type="primary">LOC111132517</name>
</gene>
<organism evidence="3 4">
    <name type="scientific">Crassostrea virginica</name>
    <name type="common">Eastern oyster</name>
    <dbReference type="NCBI Taxonomy" id="6565"/>
    <lineage>
        <taxon>Eukaryota</taxon>
        <taxon>Metazoa</taxon>
        <taxon>Spiralia</taxon>
        <taxon>Lophotrochozoa</taxon>
        <taxon>Mollusca</taxon>
        <taxon>Bivalvia</taxon>
        <taxon>Autobranchia</taxon>
        <taxon>Pteriomorphia</taxon>
        <taxon>Ostreida</taxon>
        <taxon>Ostreoidea</taxon>
        <taxon>Ostreidae</taxon>
        <taxon>Crassostrea</taxon>
    </lineage>
</organism>
<keyword evidence="2" id="KW-0472">Membrane</keyword>
<protein>
    <submittedName>
        <fullName evidence="4">Uncharacterized protein LOC111132517</fullName>
    </submittedName>
</protein>
<accession>A0A8B8E8P2</accession>
<dbReference type="Proteomes" id="UP000694844">
    <property type="component" value="Chromosome 5"/>
</dbReference>
<dbReference type="AlphaFoldDB" id="A0A8B8E8P2"/>
<feature type="transmembrane region" description="Helical" evidence="2">
    <location>
        <begin position="35"/>
        <end position="57"/>
    </location>
</feature>
<dbReference type="SUPFAM" id="SSF49842">
    <property type="entry name" value="TNF-like"/>
    <property type="match status" value="1"/>
</dbReference>
<keyword evidence="2" id="KW-1133">Transmembrane helix</keyword>
<dbReference type="OrthoDB" id="6194578at2759"/>
<dbReference type="RefSeq" id="XP_022336044.1">
    <property type="nucleotide sequence ID" value="XM_022480336.1"/>
</dbReference>
<reference evidence="4" key="1">
    <citation type="submission" date="2025-08" db="UniProtKB">
        <authorList>
            <consortium name="RefSeq"/>
        </authorList>
    </citation>
    <scope>IDENTIFICATION</scope>
    <source>
        <tissue evidence="4">Whole sample</tissue>
    </source>
</reference>
<dbReference type="Gene3D" id="2.60.120.40">
    <property type="match status" value="1"/>
</dbReference>